<dbReference type="PROSITE" id="PS00108">
    <property type="entry name" value="PROTEIN_KINASE_ST"/>
    <property type="match status" value="1"/>
</dbReference>
<dbReference type="GO" id="GO:0045717">
    <property type="term" value="P:negative regulation of fatty acid biosynthetic process"/>
    <property type="evidence" value="ECO:0007669"/>
    <property type="project" value="UniProtKB-ARBA"/>
</dbReference>
<evidence type="ECO:0000256" key="9">
    <source>
        <dbReference type="PROSITE-ProRule" id="PRU10141"/>
    </source>
</evidence>
<evidence type="ECO:0000256" key="2">
    <source>
        <dbReference type="ARBA" id="ARBA00022527"/>
    </source>
</evidence>
<dbReference type="NCBIfam" id="NF033483">
    <property type="entry name" value="PknB_PASTA_kin"/>
    <property type="match status" value="1"/>
</dbReference>
<comment type="caution">
    <text evidence="14">The sequence shown here is derived from an EMBL/GenBank/DDBJ whole genome shotgun (WGS) entry which is preliminary data.</text>
</comment>
<dbReference type="CDD" id="cd14014">
    <property type="entry name" value="STKc_PknB_like"/>
    <property type="match status" value="1"/>
</dbReference>
<dbReference type="InterPro" id="IPR008271">
    <property type="entry name" value="Ser/Thr_kinase_AS"/>
</dbReference>
<keyword evidence="4 9" id="KW-0547">Nucleotide-binding</keyword>
<dbReference type="CDD" id="cd06577">
    <property type="entry name" value="PASTA_pknB"/>
    <property type="match status" value="2"/>
</dbReference>
<dbReference type="Pfam" id="PF00069">
    <property type="entry name" value="Pkinase"/>
    <property type="match status" value="1"/>
</dbReference>
<evidence type="ECO:0000256" key="10">
    <source>
        <dbReference type="SAM" id="MobiDB-lite"/>
    </source>
</evidence>
<keyword evidence="11" id="KW-1133">Transmembrane helix</keyword>
<keyword evidence="11" id="KW-0472">Membrane</keyword>
<dbReference type="GO" id="GO:0004674">
    <property type="term" value="F:protein serine/threonine kinase activity"/>
    <property type="evidence" value="ECO:0007669"/>
    <property type="project" value="UniProtKB-KW"/>
</dbReference>
<protein>
    <recommendedName>
        <fullName evidence="1">non-specific serine/threonine protein kinase</fullName>
        <ecNumber evidence="1">2.7.11.1</ecNumber>
    </recommendedName>
</protein>
<keyword evidence="11" id="KW-0812">Transmembrane</keyword>
<accession>A0A7J5B337</accession>
<feature type="transmembrane region" description="Helical" evidence="11">
    <location>
        <begin position="334"/>
        <end position="355"/>
    </location>
</feature>
<dbReference type="AlphaFoldDB" id="A0A7J5B337"/>
<evidence type="ECO:0000256" key="7">
    <source>
        <dbReference type="ARBA" id="ARBA00047899"/>
    </source>
</evidence>
<dbReference type="SMART" id="SM00740">
    <property type="entry name" value="PASTA"/>
    <property type="match status" value="3"/>
</dbReference>
<dbReference type="SMART" id="SM00220">
    <property type="entry name" value="S_TKc"/>
    <property type="match status" value="1"/>
</dbReference>
<dbReference type="OrthoDB" id="9762169at2"/>
<organism evidence="14 15">
    <name type="scientific">Pseudoclavibacter terrae</name>
    <dbReference type="NCBI Taxonomy" id="1530195"/>
    <lineage>
        <taxon>Bacteria</taxon>
        <taxon>Bacillati</taxon>
        <taxon>Actinomycetota</taxon>
        <taxon>Actinomycetes</taxon>
        <taxon>Micrococcales</taxon>
        <taxon>Microbacteriaceae</taxon>
        <taxon>Pseudoclavibacter</taxon>
    </lineage>
</organism>
<dbReference type="InterPro" id="IPR000719">
    <property type="entry name" value="Prot_kinase_dom"/>
</dbReference>
<feature type="domain" description="Protein kinase" evidence="12">
    <location>
        <begin position="11"/>
        <end position="288"/>
    </location>
</feature>
<evidence type="ECO:0000256" key="1">
    <source>
        <dbReference type="ARBA" id="ARBA00012513"/>
    </source>
</evidence>
<dbReference type="Gene3D" id="3.30.10.20">
    <property type="match status" value="2"/>
</dbReference>
<gene>
    <name evidence="14" type="primary">pknB</name>
    <name evidence="14" type="ORF">F8O03_10980</name>
</gene>
<feature type="region of interest" description="Disordered" evidence="10">
    <location>
        <begin position="563"/>
        <end position="590"/>
    </location>
</feature>
<dbReference type="PANTHER" id="PTHR43289">
    <property type="entry name" value="MITOGEN-ACTIVATED PROTEIN KINASE KINASE KINASE 20-RELATED"/>
    <property type="match status" value="1"/>
</dbReference>
<evidence type="ECO:0000259" key="12">
    <source>
        <dbReference type="PROSITE" id="PS50011"/>
    </source>
</evidence>
<dbReference type="InterPro" id="IPR011009">
    <property type="entry name" value="Kinase-like_dom_sf"/>
</dbReference>
<dbReference type="Gene3D" id="3.30.200.20">
    <property type="entry name" value="Phosphorylase Kinase, domain 1"/>
    <property type="match status" value="1"/>
</dbReference>
<feature type="domain" description="PASTA" evidence="13">
    <location>
        <begin position="432"/>
        <end position="499"/>
    </location>
</feature>
<keyword evidence="15" id="KW-1185">Reference proteome</keyword>
<comment type="catalytic activity">
    <reaction evidence="7">
        <text>L-threonyl-[protein] + ATP = O-phospho-L-threonyl-[protein] + ADP + H(+)</text>
        <dbReference type="Rhea" id="RHEA:46608"/>
        <dbReference type="Rhea" id="RHEA-COMP:11060"/>
        <dbReference type="Rhea" id="RHEA-COMP:11605"/>
        <dbReference type="ChEBI" id="CHEBI:15378"/>
        <dbReference type="ChEBI" id="CHEBI:30013"/>
        <dbReference type="ChEBI" id="CHEBI:30616"/>
        <dbReference type="ChEBI" id="CHEBI:61977"/>
        <dbReference type="ChEBI" id="CHEBI:456216"/>
        <dbReference type="EC" id="2.7.11.1"/>
    </reaction>
</comment>
<name>A0A7J5B337_9MICO</name>
<evidence type="ECO:0000259" key="13">
    <source>
        <dbReference type="PROSITE" id="PS51178"/>
    </source>
</evidence>
<dbReference type="PROSITE" id="PS50011">
    <property type="entry name" value="PROTEIN_KINASE_DOM"/>
    <property type="match status" value="1"/>
</dbReference>
<evidence type="ECO:0000313" key="14">
    <source>
        <dbReference type="EMBL" id="KAB1637896.1"/>
    </source>
</evidence>
<dbReference type="FunFam" id="1.10.510.10:FF:000021">
    <property type="entry name" value="Serine/threonine protein kinase"/>
    <property type="match status" value="1"/>
</dbReference>
<comment type="catalytic activity">
    <reaction evidence="8">
        <text>L-seryl-[protein] + ATP = O-phospho-L-seryl-[protein] + ADP + H(+)</text>
        <dbReference type="Rhea" id="RHEA:17989"/>
        <dbReference type="Rhea" id="RHEA-COMP:9863"/>
        <dbReference type="Rhea" id="RHEA-COMP:11604"/>
        <dbReference type="ChEBI" id="CHEBI:15378"/>
        <dbReference type="ChEBI" id="CHEBI:29999"/>
        <dbReference type="ChEBI" id="CHEBI:30616"/>
        <dbReference type="ChEBI" id="CHEBI:83421"/>
        <dbReference type="ChEBI" id="CHEBI:456216"/>
        <dbReference type="EC" id="2.7.11.1"/>
    </reaction>
</comment>
<feature type="domain" description="PASTA" evidence="13">
    <location>
        <begin position="366"/>
        <end position="431"/>
    </location>
</feature>
<evidence type="ECO:0000256" key="8">
    <source>
        <dbReference type="ARBA" id="ARBA00048679"/>
    </source>
</evidence>
<dbReference type="Pfam" id="PF03793">
    <property type="entry name" value="PASTA"/>
    <property type="match status" value="3"/>
</dbReference>
<reference evidence="14 15" key="1">
    <citation type="submission" date="2019-09" db="EMBL/GenBank/DDBJ databases">
        <title>Phylogeny of genus Pseudoclavibacter and closely related genus.</title>
        <authorList>
            <person name="Li Y."/>
        </authorList>
    </citation>
    <scope>NUCLEOTIDE SEQUENCE [LARGE SCALE GENOMIC DNA]</scope>
    <source>
        <strain evidence="14 15">THG-MD12</strain>
    </source>
</reference>
<keyword evidence="2" id="KW-0723">Serine/threonine-protein kinase</keyword>
<sequence length="590" mass="62393">MQGERTLAGRYDIGRRIGRGGMAEVYLGTDERLGRRVAVKLLNTQLSGEPDFRSRFRQEAQAAARMTHPTIVRVFDAGEDTFVRADGHELVVPYIVMEYIEGQQLRDVMAGAPLADTQIHEYMTGILTALEYSHRAGVVHRDIKPGNIMITPEDTVKVMDFGIARAISDTAGTIAQTTAILGTASYFSPEQAKGENVDGRSDLYSAGIVLYEMLTGKVPFQGDSAVAVAYQHVTERPIDANEINPKVSKAMNAVVKRSLAKSREDRYQSASEFRRDLDLAAQGIMPAFATKVEDDDRTQLFGPAPSGVSATESAFNSLSETDDRAPQVQRRPPAMWIWGAAALLVVVIVAVSIWVSQLPQAGQLPDTSVDVPDVVGEQWDAARTTLEEVGLTPVREAQTSDDVPENQVISTTPGSGLSVSLGQEITVVVSTGPSAVTMPDINGMTVEQATVALQGAGLSVGQITSEDSPTVAAGTIVRSDPAGGSSVAAASSINLVTSTGNVALPDLLGQPLESATATLRELGLLAVVKQDPGCLAVEGNPIVNMSVPPGPVAQHSQVEVTYCTSEPAPTPTTPAPDATPSGEPSTPPED</sequence>
<dbReference type="GO" id="GO:0005524">
    <property type="term" value="F:ATP binding"/>
    <property type="evidence" value="ECO:0007669"/>
    <property type="project" value="UniProtKB-UniRule"/>
</dbReference>
<dbReference type="InterPro" id="IPR017441">
    <property type="entry name" value="Protein_kinase_ATP_BS"/>
</dbReference>
<dbReference type="PROSITE" id="PS51178">
    <property type="entry name" value="PASTA"/>
    <property type="match status" value="2"/>
</dbReference>
<dbReference type="Gene3D" id="1.10.510.10">
    <property type="entry name" value="Transferase(Phosphotransferase) domain 1"/>
    <property type="match status" value="1"/>
</dbReference>
<dbReference type="RefSeq" id="WP_151424037.1">
    <property type="nucleotide sequence ID" value="NZ_CANKVH010000013.1"/>
</dbReference>
<dbReference type="InterPro" id="IPR005543">
    <property type="entry name" value="PASTA_dom"/>
</dbReference>
<proteinExistence type="predicted"/>
<dbReference type="Proteomes" id="UP000490386">
    <property type="component" value="Unassembled WGS sequence"/>
</dbReference>
<keyword evidence="5 14" id="KW-0418">Kinase</keyword>
<evidence type="ECO:0000256" key="6">
    <source>
        <dbReference type="ARBA" id="ARBA00022840"/>
    </source>
</evidence>
<dbReference type="FunFam" id="3.30.200.20:FF:000035">
    <property type="entry name" value="Serine/threonine protein kinase Stk1"/>
    <property type="match status" value="1"/>
</dbReference>
<dbReference type="PANTHER" id="PTHR43289:SF34">
    <property type="entry name" value="SERINE_THREONINE-PROTEIN KINASE YBDM-RELATED"/>
    <property type="match status" value="1"/>
</dbReference>
<dbReference type="SUPFAM" id="SSF56112">
    <property type="entry name" value="Protein kinase-like (PK-like)"/>
    <property type="match status" value="1"/>
</dbReference>
<keyword evidence="3" id="KW-0808">Transferase</keyword>
<dbReference type="EC" id="2.7.11.1" evidence="1"/>
<evidence type="ECO:0000256" key="4">
    <source>
        <dbReference type="ARBA" id="ARBA00022741"/>
    </source>
</evidence>
<evidence type="ECO:0000256" key="3">
    <source>
        <dbReference type="ARBA" id="ARBA00022679"/>
    </source>
</evidence>
<feature type="binding site" evidence="9">
    <location>
        <position position="40"/>
    </location>
    <ligand>
        <name>ATP</name>
        <dbReference type="ChEBI" id="CHEBI:30616"/>
    </ligand>
</feature>
<evidence type="ECO:0000313" key="15">
    <source>
        <dbReference type="Proteomes" id="UP000490386"/>
    </source>
</evidence>
<dbReference type="PROSITE" id="PS00107">
    <property type="entry name" value="PROTEIN_KINASE_ATP"/>
    <property type="match status" value="1"/>
</dbReference>
<dbReference type="EMBL" id="WBJX01000003">
    <property type="protein sequence ID" value="KAB1637896.1"/>
    <property type="molecule type" value="Genomic_DNA"/>
</dbReference>
<keyword evidence="6 9" id="KW-0067">ATP-binding</keyword>
<evidence type="ECO:0000256" key="5">
    <source>
        <dbReference type="ARBA" id="ARBA00022777"/>
    </source>
</evidence>
<evidence type="ECO:0000256" key="11">
    <source>
        <dbReference type="SAM" id="Phobius"/>
    </source>
</evidence>